<name>A0A103Y8W7_CYNCS</name>
<dbReference type="PROSITE" id="PS50053">
    <property type="entry name" value="UBIQUITIN_2"/>
    <property type="match status" value="2"/>
</dbReference>
<evidence type="ECO:0000256" key="3">
    <source>
        <dbReference type="ARBA" id="ARBA00022679"/>
    </source>
</evidence>
<sequence length="331" mass="37697">MISGKPFMVFDVYRFKKSQASGFTMSIASVDLRPVLEDYLNFHGHVLDQCGLWSRESIFIFLTVSGSVVPIRVLESDSIASVKLRIQISKGVFVKNQKLVFNGKELARKNYRVRDYGVTDGNILHLVLWLSDLQTITVRPICGKEFDLQVERKRNVGYVKQQIAKREKYFVDLNDQELIWNREEVEHQRLINDLCSSDDPIDEEPMALNNPTGLPISTNGDGLKKGTRVGEDAFPEVAAYILDHPRVKPDTKSGFAGVPPTVMFEDCTFDWLYWPQAREIYLRATIEYINSLDAERDLELLKFHGWEVPVACACVFVISTMLLKKGATRGL</sequence>
<dbReference type="EMBL" id="LEKV01001944">
    <property type="protein sequence ID" value="KVI04658.1"/>
    <property type="molecule type" value="Genomic_DNA"/>
</dbReference>
<dbReference type="EC" id="2.7.1.67" evidence="2"/>
<keyword evidence="6" id="KW-0067">ATP-binding</keyword>
<comment type="similarity">
    <text evidence="1">Belongs to the PI3/PI4-kinase family. Type II PI4K subfamily.</text>
</comment>
<feature type="domain" description="Ubiquitin-like" evidence="7">
    <location>
        <begin position="58"/>
        <end position="128"/>
    </location>
</feature>
<dbReference type="InterPro" id="IPR029071">
    <property type="entry name" value="Ubiquitin-like_domsf"/>
</dbReference>
<evidence type="ECO:0000256" key="1">
    <source>
        <dbReference type="ARBA" id="ARBA00008941"/>
    </source>
</evidence>
<dbReference type="Gramene" id="KVI04658">
    <property type="protein sequence ID" value="KVI04658"/>
    <property type="gene ID" value="Ccrd_017024"/>
</dbReference>
<keyword evidence="3" id="KW-0808">Transferase</keyword>
<dbReference type="PANTHER" id="PTHR45800:SF4">
    <property type="entry name" value="PHOSPHATIDYLINOSITOL 4-KINASE GAMMA 3"/>
    <property type="match status" value="1"/>
</dbReference>
<proteinExistence type="inferred from homology"/>
<dbReference type="CDD" id="cd17039">
    <property type="entry name" value="Ubl_ubiquitin_like"/>
    <property type="match status" value="1"/>
</dbReference>
<organism evidence="8 9">
    <name type="scientific">Cynara cardunculus var. scolymus</name>
    <name type="common">Globe artichoke</name>
    <name type="synonym">Cynara scolymus</name>
    <dbReference type="NCBI Taxonomy" id="59895"/>
    <lineage>
        <taxon>Eukaryota</taxon>
        <taxon>Viridiplantae</taxon>
        <taxon>Streptophyta</taxon>
        <taxon>Embryophyta</taxon>
        <taxon>Tracheophyta</taxon>
        <taxon>Spermatophyta</taxon>
        <taxon>Magnoliopsida</taxon>
        <taxon>eudicotyledons</taxon>
        <taxon>Gunneridae</taxon>
        <taxon>Pentapetalae</taxon>
        <taxon>asterids</taxon>
        <taxon>campanulids</taxon>
        <taxon>Asterales</taxon>
        <taxon>Asteraceae</taxon>
        <taxon>Carduoideae</taxon>
        <taxon>Cardueae</taxon>
        <taxon>Carduinae</taxon>
        <taxon>Cynara</taxon>
    </lineage>
</organism>
<dbReference type="PANTHER" id="PTHR45800">
    <property type="entry name" value="PHOSPHATIDYLINOSITOL 4-KINASE GAMMA"/>
    <property type="match status" value="1"/>
</dbReference>
<comment type="caution">
    <text evidence="8">The sequence shown here is derived from an EMBL/GenBank/DDBJ whole genome shotgun (WGS) entry which is preliminary data.</text>
</comment>
<dbReference type="STRING" id="59895.A0A103Y8W7"/>
<evidence type="ECO:0000259" key="7">
    <source>
        <dbReference type="PROSITE" id="PS50053"/>
    </source>
</evidence>
<keyword evidence="5" id="KW-0418">Kinase</keyword>
<keyword evidence="4" id="KW-0547">Nucleotide-binding</keyword>
<accession>A0A103Y8W7</accession>
<dbReference type="Gene3D" id="3.10.20.90">
    <property type="entry name" value="Phosphatidylinositol 3-kinase Catalytic Subunit, Chain A, domain 1"/>
    <property type="match status" value="2"/>
</dbReference>
<dbReference type="SUPFAM" id="SSF54236">
    <property type="entry name" value="Ubiquitin-like"/>
    <property type="match status" value="2"/>
</dbReference>
<keyword evidence="9" id="KW-1185">Reference proteome</keyword>
<dbReference type="GO" id="GO:0004430">
    <property type="term" value="F:1-phosphatidylinositol 4-kinase activity"/>
    <property type="evidence" value="ECO:0007669"/>
    <property type="project" value="UniProtKB-EC"/>
</dbReference>
<evidence type="ECO:0000256" key="2">
    <source>
        <dbReference type="ARBA" id="ARBA00012169"/>
    </source>
</evidence>
<dbReference type="Pfam" id="PF00240">
    <property type="entry name" value="ubiquitin"/>
    <property type="match status" value="1"/>
</dbReference>
<dbReference type="InterPro" id="IPR044571">
    <property type="entry name" value="P4KG1-8"/>
</dbReference>
<evidence type="ECO:0000313" key="9">
    <source>
        <dbReference type="Proteomes" id="UP000243975"/>
    </source>
</evidence>
<dbReference type="InterPro" id="IPR000626">
    <property type="entry name" value="Ubiquitin-like_dom"/>
</dbReference>
<evidence type="ECO:0000313" key="8">
    <source>
        <dbReference type="EMBL" id="KVI04658.1"/>
    </source>
</evidence>
<gene>
    <name evidence="8" type="ORF">Ccrd_017024</name>
</gene>
<feature type="domain" description="Ubiquitin-like" evidence="7">
    <location>
        <begin position="134"/>
        <end position="194"/>
    </location>
</feature>
<protein>
    <recommendedName>
        <fullName evidence="2">1-phosphatidylinositol 4-kinase</fullName>
        <ecNumber evidence="2">2.7.1.67</ecNumber>
    </recommendedName>
</protein>
<evidence type="ECO:0000256" key="5">
    <source>
        <dbReference type="ARBA" id="ARBA00022777"/>
    </source>
</evidence>
<dbReference type="SMART" id="SM00213">
    <property type="entry name" value="UBQ"/>
    <property type="match status" value="1"/>
</dbReference>
<dbReference type="Proteomes" id="UP000243975">
    <property type="component" value="Unassembled WGS sequence"/>
</dbReference>
<reference evidence="8 9" key="1">
    <citation type="journal article" date="2016" name="Sci. Rep.">
        <title>The genome sequence of the outbreeding globe artichoke constructed de novo incorporating a phase-aware low-pass sequencing strategy of F1 progeny.</title>
        <authorList>
            <person name="Scaglione D."/>
            <person name="Reyes-Chin-Wo S."/>
            <person name="Acquadro A."/>
            <person name="Froenicke L."/>
            <person name="Portis E."/>
            <person name="Beitel C."/>
            <person name="Tirone M."/>
            <person name="Mauro R."/>
            <person name="Lo Monaco A."/>
            <person name="Mauromicale G."/>
            <person name="Faccioli P."/>
            <person name="Cattivelli L."/>
            <person name="Rieseberg L."/>
            <person name="Michelmore R."/>
            <person name="Lanteri S."/>
        </authorList>
    </citation>
    <scope>NUCLEOTIDE SEQUENCE [LARGE SCALE GENOMIC DNA]</scope>
    <source>
        <strain evidence="8">2C</strain>
    </source>
</reference>
<dbReference type="AlphaFoldDB" id="A0A103Y8W7"/>
<evidence type="ECO:0000256" key="4">
    <source>
        <dbReference type="ARBA" id="ARBA00022741"/>
    </source>
</evidence>
<evidence type="ECO:0000256" key="6">
    <source>
        <dbReference type="ARBA" id="ARBA00022840"/>
    </source>
</evidence>
<dbReference type="GO" id="GO:0005524">
    <property type="term" value="F:ATP binding"/>
    <property type="evidence" value="ECO:0007669"/>
    <property type="project" value="UniProtKB-KW"/>
</dbReference>